<evidence type="ECO:0000313" key="4">
    <source>
        <dbReference type="Proteomes" id="UP000466794"/>
    </source>
</evidence>
<organism evidence="3 4">
    <name type="scientific">Nocardia terrae</name>
    <dbReference type="NCBI Taxonomy" id="2675851"/>
    <lineage>
        <taxon>Bacteria</taxon>
        <taxon>Bacillati</taxon>
        <taxon>Actinomycetota</taxon>
        <taxon>Actinomycetes</taxon>
        <taxon>Mycobacteriales</taxon>
        <taxon>Nocardiaceae</taxon>
        <taxon>Nocardia</taxon>
    </lineage>
</organism>
<comment type="caution">
    <text evidence="3">The sequence shown here is derived from an EMBL/GenBank/DDBJ whole genome shotgun (WGS) entry which is preliminary data.</text>
</comment>
<dbReference type="EMBL" id="WRPP01000016">
    <property type="protein sequence ID" value="MVU83851.1"/>
    <property type="molecule type" value="Genomic_DNA"/>
</dbReference>
<evidence type="ECO:0000256" key="1">
    <source>
        <dbReference type="ARBA" id="ARBA00022722"/>
    </source>
</evidence>
<dbReference type="RefSeq" id="WP_157393441.1">
    <property type="nucleotide sequence ID" value="NZ_WRPP01000016.1"/>
</dbReference>
<evidence type="ECO:0000256" key="2">
    <source>
        <dbReference type="ARBA" id="ARBA00022801"/>
    </source>
</evidence>
<dbReference type="SUPFAM" id="SSF53933">
    <property type="entry name" value="Microbial ribonucleases"/>
    <property type="match status" value="1"/>
</dbReference>
<dbReference type="InterPro" id="IPR016191">
    <property type="entry name" value="Ribonuclease/ribotoxin"/>
</dbReference>
<keyword evidence="1" id="KW-0540">Nuclease</keyword>
<dbReference type="Proteomes" id="UP000466794">
    <property type="component" value="Unassembled WGS sequence"/>
</dbReference>
<dbReference type="AlphaFoldDB" id="A0A7K1VBG4"/>
<reference evidence="3 4" key="1">
    <citation type="submission" date="2019-12" db="EMBL/GenBank/DDBJ databases">
        <title>Nocardia sp. nov. ET3-3 isolated from soil.</title>
        <authorList>
            <person name="Kanchanasin P."/>
            <person name="Tanasupawat S."/>
            <person name="Yuki M."/>
            <person name="Kudo T."/>
        </authorList>
    </citation>
    <scope>NUCLEOTIDE SEQUENCE [LARGE SCALE GENOMIC DNA]</scope>
    <source>
        <strain evidence="3 4">ET3-3</strain>
    </source>
</reference>
<dbReference type="GO" id="GO:0003723">
    <property type="term" value="F:RNA binding"/>
    <property type="evidence" value="ECO:0007669"/>
    <property type="project" value="InterPro"/>
</dbReference>
<keyword evidence="2" id="KW-0378">Hydrolase</keyword>
<dbReference type="GO" id="GO:0016787">
    <property type="term" value="F:hydrolase activity"/>
    <property type="evidence" value="ECO:0007669"/>
    <property type="project" value="UniProtKB-KW"/>
</dbReference>
<keyword evidence="4" id="KW-1185">Reference proteome</keyword>
<accession>A0A7K1VBG4</accession>
<name>A0A7K1VBG4_9NOCA</name>
<dbReference type="Gene3D" id="3.10.450.30">
    <property type="entry name" value="Microbial ribonucleases"/>
    <property type="match status" value="1"/>
</dbReference>
<dbReference type="Pfam" id="PF00545">
    <property type="entry name" value="Ribonuclease"/>
    <property type="match status" value="1"/>
</dbReference>
<proteinExistence type="predicted"/>
<evidence type="ECO:0000313" key="3">
    <source>
        <dbReference type="EMBL" id="MVU83851.1"/>
    </source>
</evidence>
<protein>
    <submittedName>
        <fullName evidence="3">Ribonuclease</fullName>
    </submittedName>
</protein>
<dbReference type="InterPro" id="IPR000026">
    <property type="entry name" value="N1-like"/>
</dbReference>
<dbReference type="GO" id="GO:0004521">
    <property type="term" value="F:RNA endonuclease activity"/>
    <property type="evidence" value="ECO:0007669"/>
    <property type="project" value="InterPro"/>
</dbReference>
<sequence>MKIETISLKMVWGKAIGVAVALMAVAAVLVGGGIAQPAAPHPVAELRLVTASVPQRAWTTLGLIDQGGWPPADCPGTKGGTTWQNRGGQLPEGVDYLEWDVNCKAPGRSRDAERIVTGNDGSAWYTDDHYATFVRMR</sequence>
<gene>
    <name evidence="3" type="ORF">GPX89_42315</name>
</gene>